<name>A0A7R9BF70_9CRUS</name>
<dbReference type="OrthoDB" id="3542292at2759"/>
<feature type="transmembrane region" description="Helical" evidence="9">
    <location>
        <begin position="613"/>
        <end position="631"/>
    </location>
</feature>
<evidence type="ECO:0000313" key="11">
    <source>
        <dbReference type="EMBL" id="CAD7274039.1"/>
    </source>
</evidence>
<evidence type="ECO:0000256" key="1">
    <source>
        <dbReference type="ARBA" id="ARBA00001576"/>
    </source>
</evidence>
<sequence length="634" mass="71936">MPSVLITVLVIVAQIVLCFVPGSIAEPAEEVVRPTSTSTMPETRRHDVTSGNEELLPVRKPEPVIKDKSHVSEAQVHKNMTEDFAWLDQLKNSSKGSIFKPTSGFSLVCHGQVYCDEIVLMAVHNEVFFNDSKSFVDLKLRFHPLVVLEALENALQSTEQNVTEAVHQWLEVNFDEAETAFEDFEFSDWNDQDSYWTFLGLTHSGLLSTVRGMLENFVAMVKEYGFIPNGGRVYYENRSQPPMFIPMIKNYLDQVATSNSTQDSDTFERVTPLDLDFLQEYIDIIEQEMVFWLTERSVTFQHNGESMMLFHYATNTTGPRPESFVKDVELVLQVEGDLAKEALYNNLHSACESGWDFSSRWFKPTAGNTVGTLINTKTRDILPVDLNALICYNARVLADFYAMVTDNPESPIVEHYRNISMEIADAMKKVMYDEESGSFYDYDHELNVRRKNFYPSNAWPFWLDCLGRDSNKTEMGLRYLEYLKNETGLSSPLDFPGGVPTSLVETGEQWDFPNAWAPLVHSLIISLDSIDHPSTKQEAYNVAEKWIHTNYVAYKTHNAMFEKYNVTELGAIGAGGEYGVQKGFGWSNGAVLDLLVKYGDRLQTPDLKSASSAFFLNPAAAFFSIITYWVLQYA</sequence>
<dbReference type="SUPFAM" id="SSF48208">
    <property type="entry name" value="Six-hairpin glycosidases"/>
    <property type="match status" value="1"/>
</dbReference>
<dbReference type="InterPro" id="IPR008928">
    <property type="entry name" value="6-hairpin_glycosidase_sf"/>
</dbReference>
<comment type="catalytic activity">
    <reaction evidence="1 7">
        <text>alpha,alpha-trehalose + H2O = alpha-D-glucose + beta-D-glucose</text>
        <dbReference type="Rhea" id="RHEA:32675"/>
        <dbReference type="ChEBI" id="CHEBI:15377"/>
        <dbReference type="ChEBI" id="CHEBI:15903"/>
        <dbReference type="ChEBI" id="CHEBI:16551"/>
        <dbReference type="ChEBI" id="CHEBI:17925"/>
        <dbReference type="EC" id="3.2.1.28"/>
    </reaction>
</comment>
<dbReference type="GO" id="GO:0005993">
    <property type="term" value="P:trehalose catabolic process"/>
    <property type="evidence" value="ECO:0007669"/>
    <property type="project" value="TreeGrafter"/>
</dbReference>
<dbReference type="AlphaFoldDB" id="A0A7R9BF70"/>
<evidence type="ECO:0000256" key="10">
    <source>
        <dbReference type="SAM" id="SignalP"/>
    </source>
</evidence>
<keyword evidence="9" id="KW-1133">Transmembrane helix</keyword>
<reference evidence="11" key="1">
    <citation type="submission" date="2020-11" db="EMBL/GenBank/DDBJ databases">
        <authorList>
            <person name="Tran Van P."/>
        </authorList>
    </citation>
    <scope>NUCLEOTIDE SEQUENCE</scope>
</reference>
<comment type="similarity">
    <text evidence="2 7">Belongs to the glycosyl hydrolase 37 family.</text>
</comment>
<keyword evidence="12" id="KW-1185">Reference proteome</keyword>
<evidence type="ECO:0000256" key="4">
    <source>
        <dbReference type="ARBA" id="ARBA00019905"/>
    </source>
</evidence>
<dbReference type="EMBL" id="OA882235">
    <property type="protein sequence ID" value="CAD7274039.1"/>
    <property type="molecule type" value="Genomic_DNA"/>
</dbReference>
<evidence type="ECO:0000256" key="8">
    <source>
        <dbReference type="SAM" id="MobiDB-lite"/>
    </source>
</evidence>
<accession>A0A7R9BF70</accession>
<dbReference type="InterPro" id="IPR001661">
    <property type="entry name" value="Glyco_hydro_37"/>
</dbReference>
<dbReference type="EMBL" id="CAJPEX010000198">
    <property type="protein sequence ID" value="CAG0914191.1"/>
    <property type="molecule type" value="Genomic_DNA"/>
</dbReference>
<keyword evidence="10" id="KW-0732">Signal</keyword>
<dbReference type="PANTHER" id="PTHR23403:SF1">
    <property type="entry name" value="TREHALASE"/>
    <property type="match status" value="1"/>
</dbReference>
<organism evidence="11">
    <name type="scientific">Notodromas monacha</name>
    <dbReference type="NCBI Taxonomy" id="399045"/>
    <lineage>
        <taxon>Eukaryota</taxon>
        <taxon>Metazoa</taxon>
        <taxon>Ecdysozoa</taxon>
        <taxon>Arthropoda</taxon>
        <taxon>Crustacea</taxon>
        <taxon>Oligostraca</taxon>
        <taxon>Ostracoda</taxon>
        <taxon>Podocopa</taxon>
        <taxon>Podocopida</taxon>
        <taxon>Cypridocopina</taxon>
        <taxon>Cypridoidea</taxon>
        <taxon>Cyprididae</taxon>
        <taxon>Notodromas</taxon>
    </lineage>
</organism>
<keyword evidence="9" id="KW-0812">Transmembrane</keyword>
<dbReference type="Pfam" id="PF01204">
    <property type="entry name" value="Trehalase"/>
    <property type="match status" value="1"/>
</dbReference>
<evidence type="ECO:0000256" key="6">
    <source>
        <dbReference type="ARBA" id="ARBA00023295"/>
    </source>
</evidence>
<evidence type="ECO:0000313" key="12">
    <source>
        <dbReference type="Proteomes" id="UP000678499"/>
    </source>
</evidence>
<dbReference type="PANTHER" id="PTHR23403">
    <property type="entry name" value="TREHALASE"/>
    <property type="match status" value="1"/>
</dbReference>
<feature type="signal peptide" evidence="10">
    <location>
        <begin position="1"/>
        <end position="25"/>
    </location>
</feature>
<feature type="chain" id="PRO_5036209990" description="Trehalase" evidence="10">
    <location>
        <begin position="26"/>
        <end position="634"/>
    </location>
</feature>
<dbReference type="InterPro" id="IPR018232">
    <property type="entry name" value="Glyco_hydro_37_CS"/>
</dbReference>
<dbReference type="EC" id="3.2.1.28" evidence="3 7"/>
<feature type="region of interest" description="Disordered" evidence="8">
    <location>
        <begin position="30"/>
        <end position="53"/>
    </location>
</feature>
<protein>
    <recommendedName>
        <fullName evidence="4 7">Trehalase</fullName>
        <ecNumber evidence="3 7">3.2.1.28</ecNumber>
    </recommendedName>
    <alternativeName>
        <fullName evidence="7">Alpha-trehalose glucohydrolase</fullName>
    </alternativeName>
</protein>
<dbReference type="PRINTS" id="PR00744">
    <property type="entry name" value="GLHYDRLASE37"/>
</dbReference>
<dbReference type="PROSITE" id="PS00928">
    <property type="entry name" value="TREHALASE_2"/>
    <property type="match status" value="1"/>
</dbReference>
<dbReference type="Proteomes" id="UP000678499">
    <property type="component" value="Unassembled WGS sequence"/>
</dbReference>
<keyword evidence="9" id="KW-0472">Membrane</keyword>
<dbReference type="Gene3D" id="1.50.10.10">
    <property type="match status" value="1"/>
</dbReference>
<evidence type="ECO:0000256" key="2">
    <source>
        <dbReference type="ARBA" id="ARBA00005615"/>
    </source>
</evidence>
<dbReference type="InterPro" id="IPR012341">
    <property type="entry name" value="6hp_glycosidase-like_sf"/>
</dbReference>
<proteinExistence type="inferred from homology"/>
<evidence type="ECO:0000256" key="5">
    <source>
        <dbReference type="ARBA" id="ARBA00022801"/>
    </source>
</evidence>
<gene>
    <name evidence="11" type="ORF">NMOB1V02_LOCUS1897</name>
</gene>
<keyword evidence="6 7" id="KW-0326">Glycosidase</keyword>
<evidence type="ECO:0000256" key="9">
    <source>
        <dbReference type="SAM" id="Phobius"/>
    </source>
</evidence>
<keyword evidence="5 7" id="KW-0378">Hydrolase</keyword>
<dbReference type="GO" id="GO:0004555">
    <property type="term" value="F:alpha,alpha-trehalase activity"/>
    <property type="evidence" value="ECO:0007669"/>
    <property type="project" value="UniProtKB-EC"/>
</dbReference>
<evidence type="ECO:0000256" key="3">
    <source>
        <dbReference type="ARBA" id="ARBA00012757"/>
    </source>
</evidence>
<evidence type="ECO:0000256" key="7">
    <source>
        <dbReference type="RuleBase" id="RU361180"/>
    </source>
</evidence>